<evidence type="ECO:0000256" key="1">
    <source>
        <dbReference type="SAM" id="SignalP"/>
    </source>
</evidence>
<evidence type="ECO:0000313" key="3">
    <source>
        <dbReference type="EMBL" id="KAG5920462.1"/>
    </source>
</evidence>
<dbReference type="EMBL" id="SRPY01000612">
    <property type="protein sequence ID" value="KAG5920462.1"/>
    <property type="molecule type" value="Genomic_DNA"/>
</dbReference>
<protein>
    <recommendedName>
        <fullName evidence="2">DUF7907 domain-containing protein</fullName>
    </recommendedName>
</protein>
<dbReference type="OrthoDB" id="3518533at2759"/>
<feature type="domain" description="DUF7907" evidence="2">
    <location>
        <begin position="35"/>
        <end position="199"/>
    </location>
</feature>
<evidence type="ECO:0000313" key="4">
    <source>
        <dbReference type="Proteomes" id="UP000811619"/>
    </source>
</evidence>
<feature type="chain" id="PRO_5035474059" description="DUF7907 domain-containing protein" evidence="1">
    <location>
        <begin position="17"/>
        <end position="236"/>
    </location>
</feature>
<sequence>MHFLTSLLGVSGLALASPLIAPSGTPNGPPPTLKSKGFHLIVNVTDLSRDFSPSIQGHYIDSIHVGAGESLLGVGIDEKVARVFYVNGSALDNQLGHTSVISDTGMPPAPFGISLTQDEGSDIAHTAHLNGGPGDNGIGLTHFPVPYTYLFPETYAICNESIPYYHDRNFYIVKQFQLGLDTFKDIPSNCVPVRLLPQCTKLNDLPKESYSSHEWAYESSCYANVSSIDWTKYQPW</sequence>
<keyword evidence="1" id="KW-0732">Signal</keyword>
<comment type="caution">
    <text evidence="3">The sequence shown here is derived from an EMBL/GenBank/DDBJ whole genome shotgun (WGS) entry which is preliminary data.</text>
</comment>
<keyword evidence="4" id="KW-1185">Reference proteome</keyword>
<dbReference type="Pfam" id="PF25484">
    <property type="entry name" value="DUF7907"/>
    <property type="match status" value="1"/>
</dbReference>
<proteinExistence type="predicted"/>
<dbReference type="InterPro" id="IPR057229">
    <property type="entry name" value="DUF7907"/>
</dbReference>
<dbReference type="Proteomes" id="UP000811619">
    <property type="component" value="Unassembled WGS sequence"/>
</dbReference>
<name>A0A8K0J3M5_9HYPO</name>
<gene>
    <name evidence="3" type="ORF">E4U42_006197</name>
</gene>
<reference evidence="3" key="1">
    <citation type="journal article" date="2020" name="bioRxiv">
        <title>Whole genome comparisons of ergot fungi reveals the divergence and evolution of species within the genus Claviceps are the result of varying mechanisms driving genome evolution and host range expansion.</title>
        <authorList>
            <person name="Wyka S.A."/>
            <person name="Mondo S.J."/>
            <person name="Liu M."/>
            <person name="Dettman J."/>
            <person name="Nalam V."/>
            <person name="Broders K.D."/>
        </authorList>
    </citation>
    <scope>NUCLEOTIDE SEQUENCE</scope>
    <source>
        <strain evidence="3">CCC 489</strain>
    </source>
</reference>
<evidence type="ECO:0000259" key="2">
    <source>
        <dbReference type="Pfam" id="PF25484"/>
    </source>
</evidence>
<accession>A0A8K0J3M5</accession>
<organism evidence="3 4">
    <name type="scientific">Claviceps africana</name>
    <dbReference type="NCBI Taxonomy" id="83212"/>
    <lineage>
        <taxon>Eukaryota</taxon>
        <taxon>Fungi</taxon>
        <taxon>Dikarya</taxon>
        <taxon>Ascomycota</taxon>
        <taxon>Pezizomycotina</taxon>
        <taxon>Sordariomycetes</taxon>
        <taxon>Hypocreomycetidae</taxon>
        <taxon>Hypocreales</taxon>
        <taxon>Clavicipitaceae</taxon>
        <taxon>Claviceps</taxon>
    </lineage>
</organism>
<feature type="signal peptide" evidence="1">
    <location>
        <begin position="1"/>
        <end position="16"/>
    </location>
</feature>
<dbReference type="AlphaFoldDB" id="A0A8K0J3M5"/>